<feature type="region of interest" description="Disordered" evidence="1">
    <location>
        <begin position="1"/>
        <end position="64"/>
    </location>
</feature>
<dbReference type="Proteomes" id="UP000823388">
    <property type="component" value="Chromosome 9K"/>
</dbReference>
<proteinExistence type="predicted"/>
<sequence>MDGQDGDSKKNTKPHGNPYPRRGAVKKQIIKDWIGGGGGNGDDGNGGGGDAGGGSAPAGNYGAA</sequence>
<protein>
    <submittedName>
        <fullName evidence="2">Uncharacterized protein</fullName>
    </submittedName>
</protein>
<keyword evidence="3" id="KW-1185">Reference proteome</keyword>
<evidence type="ECO:0000313" key="3">
    <source>
        <dbReference type="Proteomes" id="UP000823388"/>
    </source>
</evidence>
<reference evidence="2" key="1">
    <citation type="submission" date="2020-05" db="EMBL/GenBank/DDBJ databases">
        <title>WGS assembly of Panicum virgatum.</title>
        <authorList>
            <person name="Lovell J.T."/>
            <person name="Jenkins J."/>
            <person name="Shu S."/>
            <person name="Juenger T.E."/>
            <person name="Schmutz J."/>
        </authorList>
    </citation>
    <scope>NUCLEOTIDE SEQUENCE</scope>
    <source>
        <strain evidence="2">AP13</strain>
    </source>
</reference>
<comment type="caution">
    <text evidence="2">The sequence shown here is derived from an EMBL/GenBank/DDBJ whole genome shotgun (WGS) entry which is preliminary data.</text>
</comment>
<gene>
    <name evidence="2" type="ORF">PVAP13_9KG481200</name>
</gene>
<accession>A0A8T0NXJ0</accession>
<evidence type="ECO:0000313" key="2">
    <source>
        <dbReference type="EMBL" id="KAG2552742.1"/>
    </source>
</evidence>
<name>A0A8T0NXJ0_PANVG</name>
<dbReference type="AlphaFoldDB" id="A0A8T0NXJ0"/>
<dbReference type="EMBL" id="CM029053">
    <property type="protein sequence ID" value="KAG2552742.1"/>
    <property type="molecule type" value="Genomic_DNA"/>
</dbReference>
<evidence type="ECO:0000256" key="1">
    <source>
        <dbReference type="SAM" id="MobiDB-lite"/>
    </source>
</evidence>
<feature type="compositionally biased region" description="Gly residues" evidence="1">
    <location>
        <begin position="34"/>
        <end position="56"/>
    </location>
</feature>
<organism evidence="2 3">
    <name type="scientific">Panicum virgatum</name>
    <name type="common">Blackwell switchgrass</name>
    <dbReference type="NCBI Taxonomy" id="38727"/>
    <lineage>
        <taxon>Eukaryota</taxon>
        <taxon>Viridiplantae</taxon>
        <taxon>Streptophyta</taxon>
        <taxon>Embryophyta</taxon>
        <taxon>Tracheophyta</taxon>
        <taxon>Spermatophyta</taxon>
        <taxon>Magnoliopsida</taxon>
        <taxon>Liliopsida</taxon>
        <taxon>Poales</taxon>
        <taxon>Poaceae</taxon>
        <taxon>PACMAD clade</taxon>
        <taxon>Panicoideae</taxon>
        <taxon>Panicodae</taxon>
        <taxon>Paniceae</taxon>
        <taxon>Panicinae</taxon>
        <taxon>Panicum</taxon>
        <taxon>Panicum sect. Hiantes</taxon>
    </lineage>
</organism>
<feature type="compositionally biased region" description="Basic and acidic residues" evidence="1">
    <location>
        <begin position="1"/>
        <end position="10"/>
    </location>
</feature>